<feature type="region of interest" description="Disordered" evidence="1">
    <location>
        <begin position="164"/>
        <end position="183"/>
    </location>
</feature>
<dbReference type="CDD" id="cd01299">
    <property type="entry name" value="Met_dep_hydrolase_A"/>
    <property type="match status" value="1"/>
</dbReference>
<dbReference type="InterPro" id="IPR051781">
    <property type="entry name" value="Metallo-dep_Hydrolase"/>
</dbReference>
<protein>
    <submittedName>
        <fullName evidence="4">Amidohydrolase</fullName>
    </submittedName>
</protein>
<sequence length="435" mass="46002">MPMSITKTPLALVTASLLAASTAAYADTLIYAGQLIDGTGAAPVEDQTIVVADGRIKAIVDGFQQATANDDVIDRRSGTVMPGFIDMHTHLTSEMAEGSYIHKFTKSAADVTLDSVNYAKKTLHAGFTTVRDLGDSYNASIALRNAVNAGKVEGPRIFTSGKSIATTGGHADPTNGAKEDLYPSPTPADGVINGPYEAREAVRARYQDGADLIKLTVTGGVLSVAKSGQNPQFMMDEIEGIVTTARDYGMKVTVHAHGKEGMLRAIKAGVHSIEHGTYMDQEVMDAMKAKGVYYVPTITAGKSVAERAKIPGYFPELVVPKAKAIGPKIQGTFAEAYKQGVKIAFGTDAGVFDHGENAREFGYMVEAGMPALEAIKAATYEAATLLGAIDDFGTLEVGKRADVVATSGNPLENIDTLNNLNLVMKDGKIYKDSLN</sequence>
<dbReference type="InterPro" id="IPR057744">
    <property type="entry name" value="OTAase-like"/>
</dbReference>
<dbReference type="InterPro" id="IPR006680">
    <property type="entry name" value="Amidohydro-rel"/>
</dbReference>
<evidence type="ECO:0000313" key="5">
    <source>
        <dbReference type="Proteomes" id="UP000287649"/>
    </source>
</evidence>
<reference evidence="5" key="1">
    <citation type="journal article" date="2018" name="Front. Microbiol.">
        <title>Genome-Based Analysis Reveals the Taxonomy and Diversity of the Family Idiomarinaceae.</title>
        <authorList>
            <person name="Liu Y."/>
            <person name="Lai Q."/>
            <person name="Shao Z."/>
        </authorList>
    </citation>
    <scope>NUCLEOTIDE SEQUENCE [LARGE SCALE GENOMIC DNA]</scope>
    <source>
        <strain evidence="5">PO-M2</strain>
    </source>
</reference>
<comment type="caution">
    <text evidence="4">The sequence shown here is derived from an EMBL/GenBank/DDBJ whole genome shotgun (WGS) entry which is preliminary data.</text>
</comment>
<keyword evidence="5" id="KW-1185">Reference proteome</keyword>
<dbReference type="InterPro" id="IPR032466">
    <property type="entry name" value="Metal_Hydrolase"/>
</dbReference>
<organism evidence="4 5">
    <name type="scientific">Pseudidiomarina homiensis</name>
    <dbReference type="NCBI Taxonomy" id="364198"/>
    <lineage>
        <taxon>Bacteria</taxon>
        <taxon>Pseudomonadati</taxon>
        <taxon>Pseudomonadota</taxon>
        <taxon>Gammaproteobacteria</taxon>
        <taxon>Alteromonadales</taxon>
        <taxon>Idiomarinaceae</taxon>
        <taxon>Pseudidiomarina</taxon>
    </lineage>
</organism>
<dbReference type="PANTHER" id="PTHR43135">
    <property type="entry name" value="ALPHA-D-RIBOSE 1-METHYLPHOSPHONATE 5-TRIPHOSPHATE DIPHOSPHATASE"/>
    <property type="match status" value="1"/>
</dbReference>
<dbReference type="SUPFAM" id="SSF51338">
    <property type="entry name" value="Composite domain of metallo-dependent hydrolases"/>
    <property type="match status" value="1"/>
</dbReference>
<dbReference type="Gene3D" id="2.30.40.10">
    <property type="entry name" value="Urease, subunit C, domain 1"/>
    <property type="match status" value="1"/>
</dbReference>
<accession>A0A432Y6V2</accession>
<proteinExistence type="predicted"/>
<dbReference type="OrthoDB" id="9782972at2"/>
<keyword evidence="4" id="KW-0378">Hydrolase</keyword>
<dbReference type="EMBL" id="PIPX01000001">
    <property type="protein sequence ID" value="RUO56710.1"/>
    <property type="molecule type" value="Genomic_DNA"/>
</dbReference>
<feature type="chain" id="PRO_5018986275" evidence="2">
    <location>
        <begin position="27"/>
        <end position="435"/>
    </location>
</feature>
<dbReference type="Gene3D" id="3.20.20.140">
    <property type="entry name" value="Metal-dependent hydrolases"/>
    <property type="match status" value="1"/>
</dbReference>
<dbReference type="PANTHER" id="PTHR43135:SF3">
    <property type="entry name" value="ALPHA-D-RIBOSE 1-METHYLPHOSPHONATE 5-TRIPHOSPHATE DIPHOSPHATASE"/>
    <property type="match status" value="1"/>
</dbReference>
<dbReference type="GO" id="GO:0016810">
    <property type="term" value="F:hydrolase activity, acting on carbon-nitrogen (but not peptide) bonds"/>
    <property type="evidence" value="ECO:0007669"/>
    <property type="project" value="InterPro"/>
</dbReference>
<dbReference type="Proteomes" id="UP000287649">
    <property type="component" value="Unassembled WGS sequence"/>
</dbReference>
<feature type="signal peptide" evidence="2">
    <location>
        <begin position="1"/>
        <end position="26"/>
    </location>
</feature>
<dbReference type="SUPFAM" id="SSF51556">
    <property type="entry name" value="Metallo-dependent hydrolases"/>
    <property type="match status" value="1"/>
</dbReference>
<keyword evidence="2" id="KW-0732">Signal</keyword>
<evidence type="ECO:0000313" key="4">
    <source>
        <dbReference type="EMBL" id="RUO56710.1"/>
    </source>
</evidence>
<dbReference type="InterPro" id="IPR011059">
    <property type="entry name" value="Metal-dep_hydrolase_composite"/>
</dbReference>
<evidence type="ECO:0000256" key="1">
    <source>
        <dbReference type="SAM" id="MobiDB-lite"/>
    </source>
</evidence>
<name>A0A432Y6V2_9GAMM</name>
<dbReference type="Pfam" id="PF01979">
    <property type="entry name" value="Amidohydro_1"/>
    <property type="match status" value="1"/>
</dbReference>
<feature type="domain" description="Amidohydrolase-related" evidence="3">
    <location>
        <begin position="79"/>
        <end position="429"/>
    </location>
</feature>
<evidence type="ECO:0000259" key="3">
    <source>
        <dbReference type="Pfam" id="PF01979"/>
    </source>
</evidence>
<dbReference type="AlphaFoldDB" id="A0A432Y6V2"/>
<gene>
    <name evidence="4" type="ORF">CWI70_08260</name>
</gene>
<evidence type="ECO:0000256" key="2">
    <source>
        <dbReference type="SAM" id="SignalP"/>
    </source>
</evidence>